<feature type="transmembrane region" description="Helical" evidence="10">
    <location>
        <begin position="171"/>
        <end position="194"/>
    </location>
</feature>
<keyword evidence="5" id="KW-1003">Cell membrane</keyword>
<keyword evidence="12" id="KW-1185">Reference proteome</keyword>
<dbReference type="NCBIfam" id="TIGR00797">
    <property type="entry name" value="matE"/>
    <property type="match status" value="1"/>
</dbReference>
<evidence type="ECO:0000256" key="1">
    <source>
        <dbReference type="ARBA" id="ARBA00004651"/>
    </source>
</evidence>
<dbReference type="RefSeq" id="WP_117893868.1">
    <property type="nucleotide sequence ID" value="NZ_CABJCV010000003.1"/>
</dbReference>
<feature type="transmembrane region" description="Helical" evidence="10">
    <location>
        <begin position="142"/>
        <end position="159"/>
    </location>
</feature>
<dbReference type="InterPro" id="IPR002528">
    <property type="entry name" value="MATE_fam"/>
</dbReference>
<keyword evidence="4" id="KW-0813">Transport</keyword>
<dbReference type="InterPro" id="IPR051327">
    <property type="entry name" value="MATE_MepA_subfamily"/>
</dbReference>
<comment type="caution">
    <text evidence="11">The sequence shown here is derived from an EMBL/GenBank/DDBJ whole genome shotgun (WGS) entry which is preliminary data.</text>
</comment>
<name>A0A412G530_9FIRM</name>
<dbReference type="GeneID" id="83014528"/>
<dbReference type="PANTHER" id="PTHR43823">
    <property type="entry name" value="SPORULATION PROTEIN YKVU"/>
    <property type="match status" value="1"/>
</dbReference>
<evidence type="ECO:0000313" key="11">
    <source>
        <dbReference type="EMBL" id="RGR75868.1"/>
    </source>
</evidence>
<dbReference type="Pfam" id="PF01554">
    <property type="entry name" value="MatE"/>
    <property type="match status" value="2"/>
</dbReference>
<dbReference type="PIRSF" id="PIRSF006603">
    <property type="entry name" value="DinF"/>
    <property type="match status" value="1"/>
</dbReference>
<comment type="subcellular location">
    <subcellularLocation>
        <location evidence="1">Cell membrane</location>
        <topology evidence="1">Multi-pass membrane protein</topology>
    </subcellularLocation>
</comment>
<protein>
    <recommendedName>
        <fullName evidence="3">Multidrug export protein MepA</fullName>
    </recommendedName>
</protein>
<dbReference type="GO" id="GO:0046677">
    <property type="term" value="P:response to antibiotic"/>
    <property type="evidence" value="ECO:0007669"/>
    <property type="project" value="UniProtKB-KW"/>
</dbReference>
<feature type="transmembrane region" description="Helical" evidence="10">
    <location>
        <begin position="427"/>
        <end position="444"/>
    </location>
</feature>
<keyword evidence="9" id="KW-0046">Antibiotic resistance</keyword>
<evidence type="ECO:0000256" key="4">
    <source>
        <dbReference type="ARBA" id="ARBA00022448"/>
    </source>
</evidence>
<dbReference type="Proteomes" id="UP000284178">
    <property type="component" value="Unassembled WGS sequence"/>
</dbReference>
<feature type="transmembrane region" description="Helical" evidence="10">
    <location>
        <begin position="403"/>
        <end position="421"/>
    </location>
</feature>
<evidence type="ECO:0000256" key="7">
    <source>
        <dbReference type="ARBA" id="ARBA00022989"/>
    </source>
</evidence>
<feature type="transmembrane region" description="Helical" evidence="10">
    <location>
        <begin position="200"/>
        <end position="217"/>
    </location>
</feature>
<dbReference type="EMBL" id="QRUP01000003">
    <property type="protein sequence ID" value="RGR75868.1"/>
    <property type="molecule type" value="Genomic_DNA"/>
</dbReference>
<gene>
    <name evidence="11" type="ORF">DWY25_03785</name>
</gene>
<evidence type="ECO:0000256" key="10">
    <source>
        <dbReference type="SAM" id="Phobius"/>
    </source>
</evidence>
<dbReference type="AlphaFoldDB" id="A0A412G530"/>
<evidence type="ECO:0000256" key="2">
    <source>
        <dbReference type="ARBA" id="ARBA00008417"/>
    </source>
</evidence>
<evidence type="ECO:0000256" key="9">
    <source>
        <dbReference type="ARBA" id="ARBA00023251"/>
    </source>
</evidence>
<feature type="transmembrane region" description="Helical" evidence="10">
    <location>
        <begin position="320"/>
        <end position="342"/>
    </location>
</feature>
<keyword evidence="6 10" id="KW-0812">Transmembrane</keyword>
<keyword evidence="7 10" id="KW-1133">Transmembrane helix</keyword>
<organism evidence="11 12">
    <name type="scientific">Holdemania filiformis</name>
    <dbReference type="NCBI Taxonomy" id="61171"/>
    <lineage>
        <taxon>Bacteria</taxon>
        <taxon>Bacillati</taxon>
        <taxon>Bacillota</taxon>
        <taxon>Erysipelotrichia</taxon>
        <taxon>Erysipelotrichales</taxon>
        <taxon>Erysipelotrichaceae</taxon>
        <taxon>Holdemania</taxon>
    </lineage>
</organism>
<evidence type="ECO:0000256" key="3">
    <source>
        <dbReference type="ARBA" id="ARBA00022106"/>
    </source>
</evidence>
<evidence type="ECO:0000256" key="6">
    <source>
        <dbReference type="ARBA" id="ARBA00022692"/>
    </source>
</evidence>
<dbReference type="GO" id="GO:0005886">
    <property type="term" value="C:plasma membrane"/>
    <property type="evidence" value="ECO:0007669"/>
    <property type="project" value="UniProtKB-SubCell"/>
</dbReference>
<keyword evidence="8 10" id="KW-0472">Membrane</keyword>
<dbReference type="GO" id="GO:0042910">
    <property type="term" value="F:xenobiotic transmembrane transporter activity"/>
    <property type="evidence" value="ECO:0007669"/>
    <property type="project" value="InterPro"/>
</dbReference>
<dbReference type="InterPro" id="IPR045070">
    <property type="entry name" value="MATE_MepA-like"/>
</dbReference>
<evidence type="ECO:0000256" key="5">
    <source>
        <dbReference type="ARBA" id="ARBA00022475"/>
    </source>
</evidence>
<sequence length="463" mass="49898">MGKPETKEEKYKTMTEKPVSSLICRLAVPTIISMLVTSFYNMADTFFVARIGTSATAAVGVSFALMAIIQAFGFFCGHGSGNYISRKMGQHRFDEAQQMAATGFFTALALGTVIFLLGEILIDPLCRILGATETILPYARQYLRLILIGAPYMTASLVLNNQLRFQGSAFYAMIGIASGAVLNIALDPLFIFVFDMGVSGAALATIISQFVGFVLLLKGTTQGGNLRIRLRNVTFSKYYYSQIINGGMPSLCRQGLGSVATICLNLMAGPYGDAAIAAMSVVGRVMNLAASVVTGFGQGFQPVCGFNYGAFLYDRVKEGFWFCVKVATVILIVLSAAGYLLAPQVIQLFSKNDPQVIAIGTQALRWQCLTFPLCGWITICNMMLQTIGKSFRASLLAMSRQGLFFIPAVLLLPALIGIQGVEIAQPIADVCSFVLAIPLQLSVLHEMTVKQREAACAPQTLEG</sequence>
<dbReference type="PANTHER" id="PTHR43823:SF3">
    <property type="entry name" value="MULTIDRUG EXPORT PROTEIN MEPA"/>
    <property type="match status" value="1"/>
</dbReference>
<dbReference type="CDD" id="cd13143">
    <property type="entry name" value="MATE_MepA_like"/>
    <property type="match status" value="1"/>
</dbReference>
<reference evidence="11 12" key="1">
    <citation type="submission" date="2018-08" db="EMBL/GenBank/DDBJ databases">
        <title>A genome reference for cultivated species of the human gut microbiota.</title>
        <authorList>
            <person name="Zou Y."/>
            <person name="Xue W."/>
            <person name="Luo G."/>
        </authorList>
    </citation>
    <scope>NUCLEOTIDE SEQUENCE [LARGE SCALE GENOMIC DNA]</scope>
    <source>
        <strain evidence="11 12">AF24-29</strain>
    </source>
</reference>
<evidence type="ECO:0000313" key="12">
    <source>
        <dbReference type="Proteomes" id="UP000284178"/>
    </source>
</evidence>
<accession>A0A412G530</accession>
<dbReference type="GO" id="GO:0015297">
    <property type="term" value="F:antiporter activity"/>
    <property type="evidence" value="ECO:0007669"/>
    <property type="project" value="InterPro"/>
</dbReference>
<proteinExistence type="inferred from homology"/>
<evidence type="ECO:0000256" key="8">
    <source>
        <dbReference type="ARBA" id="ARBA00023136"/>
    </source>
</evidence>
<feature type="transmembrane region" description="Helical" evidence="10">
    <location>
        <begin position="362"/>
        <end position="382"/>
    </location>
</feature>
<feature type="transmembrane region" description="Helical" evidence="10">
    <location>
        <begin position="21"/>
        <end position="43"/>
    </location>
</feature>
<feature type="transmembrane region" description="Helical" evidence="10">
    <location>
        <begin position="99"/>
        <end position="122"/>
    </location>
</feature>
<feature type="transmembrane region" description="Helical" evidence="10">
    <location>
        <begin position="55"/>
        <end position="78"/>
    </location>
</feature>
<dbReference type="InterPro" id="IPR048279">
    <property type="entry name" value="MdtK-like"/>
</dbReference>
<comment type="similarity">
    <text evidence="2">Belongs to the multi antimicrobial extrusion (MATE) (TC 2.A.66.1) family. MepA subfamily.</text>
</comment>